<keyword evidence="2" id="KW-1185">Reference proteome</keyword>
<evidence type="ECO:0000313" key="1">
    <source>
        <dbReference type="EMBL" id="GFT31186.1"/>
    </source>
</evidence>
<dbReference type="AlphaFoldDB" id="A0A8X6NTI6"/>
<organism evidence="1 2">
    <name type="scientific">Nephila pilipes</name>
    <name type="common">Giant wood spider</name>
    <name type="synonym">Nephila maculata</name>
    <dbReference type="NCBI Taxonomy" id="299642"/>
    <lineage>
        <taxon>Eukaryota</taxon>
        <taxon>Metazoa</taxon>
        <taxon>Ecdysozoa</taxon>
        <taxon>Arthropoda</taxon>
        <taxon>Chelicerata</taxon>
        <taxon>Arachnida</taxon>
        <taxon>Araneae</taxon>
        <taxon>Araneomorphae</taxon>
        <taxon>Entelegynae</taxon>
        <taxon>Araneoidea</taxon>
        <taxon>Nephilidae</taxon>
        <taxon>Nephila</taxon>
    </lineage>
</organism>
<comment type="caution">
    <text evidence="1">The sequence shown here is derived from an EMBL/GenBank/DDBJ whole genome shotgun (WGS) entry which is preliminary data.</text>
</comment>
<dbReference type="EMBL" id="BMAW01107867">
    <property type="protein sequence ID" value="GFT31186.1"/>
    <property type="molecule type" value="Genomic_DNA"/>
</dbReference>
<accession>A0A8X6NTI6</accession>
<reference evidence="1" key="1">
    <citation type="submission" date="2020-08" db="EMBL/GenBank/DDBJ databases">
        <title>Multicomponent nature underlies the extraordinary mechanical properties of spider dragline silk.</title>
        <authorList>
            <person name="Kono N."/>
            <person name="Nakamura H."/>
            <person name="Mori M."/>
            <person name="Yoshida Y."/>
            <person name="Ohtoshi R."/>
            <person name="Malay A.D."/>
            <person name="Moran D.A.P."/>
            <person name="Tomita M."/>
            <person name="Numata K."/>
            <person name="Arakawa K."/>
        </authorList>
    </citation>
    <scope>NUCLEOTIDE SEQUENCE</scope>
</reference>
<dbReference type="Proteomes" id="UP000887013">
    <property type="component" value="Unassembled WGS sequence"/>
</dbReference>
<gene>
    <name evidence="1" type="ORF">NPIL_258631</name>
</gene>
<evidence type="ECO:0000313" key="2">
    <source>
        <dbReference type="Proteomes" id="UP000887013"/>
    </source>
</evidence>
<proteinExistence type="predicted"/>
<protein>
    <submittedName>
        <fullName evidence="1">Uncharacterized protein</fullName>
    </submittedName>
</protein>
<name>A0A8X6NTI6_NEPPI</name>
<sequence>MKKIKLDVPDVWLDFHSGFAVGVANFLQDDIGFSSRNSYGNNSFQMILFYHSVKQNWLLQQDRSLSERIFERVHSRRITSGQRFHSMWSG</sequence>